<sequence length="264" mass="28466">MKLKKKEQELRLVSVPLCAGIICATARCMTQGWNESMLFSGFLFGTVVGVVFGIPLLLRSDANGASSNGRNLLNALIQSLVAWLLGGASLKYLPLAIGSGIILWLLFSATIYGIERLYEGSDETRYAARGWVYAVPLSGAITLGTAAALYLPGSDESIPAFILMFMVGGLLSMLVGWPVLWFTERYLQSPLRYIVGGLITGLLIWVFSALPNLVDAITTSSASPFVWPMNFSHGALVFVFIGIVAGSLCTAINSCIGFLRRRNV</sequence>
<feature type="transmembrane region" description="Helical" evidence="1">
    <location>
        <begin position="126"/>
        <end position="151"/>
    </location>
</feature>
<reference evidence="3" key="2">
    <citation type="submission" date="2021-06" db="EMBL/GenBank/DDBJ databases">
        <title>Updating the genus Pseudomonas: Description of 43 new species and partition of the Pseudomonas putida group.</title>
        <authorList>
            <person name="Girard L."/>
            <person name="Lood C."/>
            <person name="Vandamme P."/>
            <person name="Rokni-Zadeh H."/>
            <person name="van Noort V."/>
            <person name="Hofte M."/>
            <person name="Lavigne R."/>
            <person name="De Mot R."/>
        </authorList>
    </citation>
    <scope>NUCLEOTIDE SEQUENCE</scope>
    <source>
        <strain evidence="3">SWRI145</strain>
    </source>
</reference>
<organism evidence="2">
    <name type="scientific">Pseudomonas tritici</name>
    <dbReference type="NCBI Taxonomy" id="2745518"/>
    <lineage>
        <taxon>Bacteria</taxon>
        <taxon>Pseudomonadati</taxon>
        <taxon>Pseudomonadota</taxon>
        <taxon>Gammaproteobacteria</taxon>
        <taxon>Pseudomonadales</taxon>
        <taxon>Pseudomonadaceae</taxon>
        <taxon>Pseudomonas</taxon>
    </lineage>
</organism>
<feature type="transmembrane region" description="Helical" evidence="1">
    <location>
        <begin position="234"/>
        <end position="259"/>
    </location>
</feature>
<dbReference type="EMBL" id="JABWQF010000019">
    <property type="protein sequence ID" value="MBC3295382.1"/>
    <property type="molecule type" value="Genomic_DNA"/>
</dbReference>
<evidence type="ECO:0000313" key="3">
    <source>
        <dbReference type="EMBL" id="QXH81468.1"/>
    </source>
</evidence>
<evidence type="ECO:0000256" key="1">
    <source>
        <dbReference type="SAM" id="Phobius"/>
    </source>
</evidence>
<dbReference type="AlphaFoldDB" id="A0A8I0CZ02"/>
<accession>A0A8I0CZ02</accession>
<feature type="transmembrane region" description="Helical" evidence="1">
    <location>
        <begin position="157"/>
        <end position="181"/>
    </location>
</feature>
<gene>
    <name evidence="3" type="ORF">HU722_0015685</name>
    <name evidence="2" type="ORF">HU722_28030</name>
</gene>
<feature type="transmembrane region" description="Helical" evidence="1">
    <location>
        <begin position="92"/>
        <end position="114"/>
    </location>
</feature>
<proteinExistence type="predicted"/>
<dbReference type="EMBL" id="CP077084">
    <property type="protein sequence ID" value="QXH81468.1"/>
    <property type="molecule type" value="Genomic_DNA"/>
</dbReference>
<evidence type="ECO:0000313" key="4">
    <source>
        <dbReference type="Proteomes" id="UP000615613"/>
    </source>
</evidence>
<evidence type="ECO:0000313" key="2">
    <source>
        <dbReference type="EMBL" id="MBC3295382.1"/>
    </source>
</evidence>
<keyword evidence="1" id="KW-1133">Transmembrane helix</keyword>
<dbReference type="KEGG" id="ptrt:HU722_0015685"/>
<keyword evidence="1" id="KW-0472">Membrane</keyword>
<name>A0A8I0CZ02_9PSED</name>
<protein>
    <submittedName>
        <fullName evidence="2">Uncharacterized protein</fullName>
    </submittedName>
</protein>
<reference evidence="2" key="1">
    <citation type="journal article" date="2020" name="Microorganisms">
        <title>Reliable Identification of Environmental Pseudomonas Isolates Using the rpoD Gene.</title>
        <authorList>
            <consortium name="The Broad Institute Genome Sequencing Platform"/>
            <person name="Girard L."/>
            <person name="Lood C."/>
            <person name="Rokni-Zadeh H."/>
            <person name="van Noort V."/>
            <person name="Lavigne R."/>
            <person name="De Mot R."/>
        </authorList>
    </citation>
    <scope>NUCLEOTIDE SEQUENCE [LARGE SCALE GENOMIC DNA]</scope>
    <source>
        <strain evidence="2">SWRI145</strain>
    </source>
</reference>
<feature type="transmembrane region" description="Helical" evidence="1">
    <location>
        <begin position="193"/>
        <end position="214"/>
    </location>
</feature>
<dbReference type="RefSeq" id="WP_065873005.1">
    <property type="nucleotide sequence ID" value="NZ_CP077084.1"/>
</dbReference>
<keyword evidence="1" id="KW-0812">Transmembrane</keyword>
<keyword evidence="4" id="KW-1185">Reference proteome</keyword>
<dbReference type="Proteomes" id="UP000615613">
    <property type="component" value="Chromosome"/>
</dbReference>
<feature type="transmembrane region" description="Helical" evidence="1">
    <location>
        <begin position="38"/>
        <end position="58"/>
    </location>
</feature>